<evidence type="ECO:0000313" key="1">
    <source>
        <dbReference type="EMBL" id="KIM68001.1"/>
    </source>
</evidence>
<protein>
    <submittedName>
        <fullName evidence="1">Uncharacterized protein</fullName>
    </submittedName>
</protein>
<dbReference type="OrthoDB" id="1928736at2759"/>
<accession>A0A0C3EJ96</accession>
<organism evidence="1 2">
    <name type="scientific">Scleroderma citrinum Foug A</name>
    <dbReference type="NCBI Taxonomy" id="1036808"/>
    <lineage>
        <taxon>Eukaryota</taxon>
        <taxon>Fungi</taxon>
        <taxon>Dikarya</taxon>
        <taxon>Basidiomycota</taxon>
        <taxon>Agaricomycotina</taxon>
        <taxon>Agaricomycetes</taxon>
        <taxon>Agaricomycetidae</taxon>
        <taxon>Boletales</taxon>
        <taxon>Sclerodermatineae</taxon>
        <taxon>Sclerodermataceae</taxon>
        <taxon>Scleroderma</taxon>
    </lineage>
</organism>
<reference evidence="2" key="2">
    <citation type="submission" date="2015-01" db="EMBL/GenBank/DDBJ databases">
        <title>Evolutionary Origins and Diversification of the Mycorrhizal Mutualists.</title>
        <authorList>
            <consortium name="DOE Joint Genome Institute"/>
            <consortium name="Mycorrhizal Genomics Consortium"/>
            <person name="Kohler A."/>
            <person name="Kuo A."/>
            <person name="Nagy L.G."/>
            <person name="Floudas D."/>
            <person name="Copeland A."/>
            <person name="Barry K.W."/>
            <person name="Cichocki N."/>
            <person name="Veneault-Fourrey C."/>
            <person name="LaButti K."/>
            <person name="Lindquist E.A."/>
            <person name="Lipzen A."/>
            <person name="Lundell T."/>
            <person name="Morin E."/>
            <person name="Murat C."/>
            <person name="Riley R."/>
            <person name="Ohm R."/>
            <person name="Sun H."/>
            <person name="Tunlid A."/>
            <person name="Henrissat B."/>
            <person name="Grigoriev I.V."/>
            <person name="Hibbett D.S."/>
            <person name="Martin F."/>
        </authorList>
    </citation>
    <scope>NUCLEOTIDE SEQUENCE [LARGE SCALE GENOMIC DNA]</scope>
    <source>
        <strain evidence="2">Foug A</strain>
    </source>
</reference>
<sequence length="109" mass="12086">MPCYPRLYPNHFNGTHFALGLLENFSVLGKYMQTYLCSLGFCLTDFCSVMIITDEGDSDLLSFATGQAGRTPRYVDSICITCLHNRICSTSCNRLFSLQDSYGESQAGA</sequence>
<proteinExistence type="predicted"/>
<dbReference type="InParanoid" id="A0A0C3EJ96"/>
<reference evidence="1 2" key="1">
    <citation type="submission" date="2014-04" db="EMBL/GenBank/DDBJ databases">
        <authorList>
            <consortium name="DOE Joint Genome Institute"/>
            <person name="Kuo A."/>
            <person name="Kohler A."/>
            <person name="Nagy L.G."/>
            <person name="Floudas D."/>
            <person name="Copeland A."/>
            <person name="Barry K.W."/>
            <person name="Cichocki N."/>
            <person name="Veneault-Fourrey C."/>
            <person name="LaButti K."/>
            <person name="Lindquist E.A."/>
            <person name="Lipzen A."/>
            <person name="Lundell T."/>
            <person name="Morin E."/>
            <person name="Murat C."/>
            <person name="Sun H."/>
            <person name="Tunlid A."/>
            <person name="Henrissat B."/>
            <person name="Grigoriev I.V."/>
            <person name="Hibbett D.S."/>
            <person name="Martin F."/>
            <person name="Nordberg H.P."/>
            <person name="Cantor M.N."/>
            <person name="Hua S.X."/>
        </authorList>
    </citation>
    <scope>NUCLEOTIDE SEQUENCE [LARGE SCALE GENOMIC DNA]</scope>
    <source>
        <strain evidence="1 2">Foug A</strain>
    </source>
</reference>
<dbReference type="HOGENOM" id="CLU_2185514_0_0_1"/>
<evidence type="ECO:0000313" key="2">
    <source>
        <dbReference type="Proteomes" id="UP000053989"/>
    </source>
</evidence>
<dbReference type="Proteomes" id="UP000053989">
    <property type="component" value="Unassembled WGS sequence"/>
</dbReference>
<gene>
    <name evidence="1" type="ORF">SCLCIDRAFT_997380</name>
</gene>
<keyword evidence="2" id="KW-1185">Reference proteome</keyword>
<dbReference type="EMBL" id="KN822010">
    <property type="protein sequence ID" value="KIM68001.1"/>
    <property type="molecule type" value="Genomic_DNA"/>
</dbReference>
<dbReference type="AlphaFoldDB" id="A0A0C3EJ96"/>
<name>A0A0C3EJ96_9AGAM</name>